<keyword evidence="5" id="KW-1185">Reference proteome</keyword>
<protein>
    <submittedName>
        <fullName evidence="4">DedD protein</fullName>
    </submittedName>
</protein>
<evidence type="ECO:0000256" key="1">
    <source>
        <dbReference type="SAM" id="MobiDB-lite"/>
    </source>
</evidence>
<dbReference type="Pfam" id="PF05036">
    <property type="entry name" value="SPOR"/>
    <property type="match status" value="1"/>
</dbReference>
<keyword evidence="2" id="KW-0812">Transmembrane</keyword>
<dbReference type="SUPFAM" id="SSF110997">
    <property type="entry name" value="Sporulation related repeat"/>
    <property type="match status" value="1"/>
</dbReference>
<dbReference type="PANTHER" id="PTHR38687:SF1">
    <property type="entry name" value="CELL DIVISION PROTEIN DEDD"/>
    <property type="match status" value="1"/>
</dbReference>
<dbReference type="Gene3D" id="3.30.70.1070">
    <property type="entry name" value="Sporulation related repeat"/>
    <property type="match status" value="1"/>
</dbReference>
<organism evidence="4 5">
    <name type="scientific">Natronocella acetinitrilica</name>
    <dbReference type="NCBI Taxonomy" id="414046"/>
    <lineage>
        <taxon>Bacteria</taxon>
        <taxon>Pseudomonadati</taxon>
        <taxon>Pseudomonadota</taxon>
        <taxon>Gammaproteobacteria</taxon>
        <taxon>Chromatiales</taxon>
        <taxon>Ectothiorhodospiraceae</taxon>
        <taxon>Natronocella</taxon>
    </lineage>
</organism>
<gene>
    <name evidence="4" type="ORF">J2T57_000814</name>
</gene>
<evidence type="ECO:0000259" key="3">
    <source>
        <dbReference type="PROSITE" id="PS51724"/>
    </source>
</evidence>
<dbReference type="Proteomes" id="UP001205843">
    <property type="component" value="Unassembled WGS sequence"/>
</dbReference>
<accession>A0AAE3KA34</accession>
<proteinExistence type="predicted"/>
<dbReference type="PANTHER" id="PTHR38687">
    <property type="entry name" value="CELL DIVISION PROTEIN DEDD-RELATED"/>
    <property type="match status" value="1"/>
</dbReference>
<dbReference type="GO" id="GO:0032153">
    <property type="term" value="C:cell division site"/>
    <property type="evidence" value="ECO:0007669"/>
    <property type="project" value="TreeGrafter"/>
</dbReference>
<keyword evidence="2" id="KW-0472">Membrane</keyword>
<feature type="region of interest" description="Disordered" evidence="1">
    <location>
        <begin position="46"/>
        <end position="109"/>
    </location>
</feature>
<sequence length="186" mass="20109">MQQRHKQRLVGAVVVIALAVIFLPMLLRGPVEHRSLDVPVEVPPRPAAETVTRTEPRPGDAPPPVLDRIPVPDSAPEQAQEAPQADDAVPAPDIPAAEDVPSRPPAEGRAYAVQVGSFRSRDNAIALRDRLRNAGYPAYVEETQSGESSTVYRLRVGPVAEREEARALSARLADQENLEGIIVSNP</sequence>
<dbReference type="AlphaFoldDB" id="A0AAE3KA34"/>
<reference evidence="4" key="1">
    <citation type="submission" date="2022-03" db="EMBL/GenBank/DDBJ databases">
        <title>Genomic Encyclopedia of Type Strains, Phase III (KMG-III): the genomes of soil and plant-associated and newly described type strains.</title>
        <authorList>
            <person name="Whitman W."/>
        </authorList>
    </citation>
    <scope>NUCLEOTIDE SEQUENCE</scope>
    <source>
        <strain evidence="4">ANL 6-2</strain>
    </source>
</reference>
<evidence type="ECO:0000313" key="5">
    <source>
        <dbReference type="Proteomes" id="UP001205843"/>
    </source>
</evidence>
<comment type="caution">
    <text evidence="4">The sequence shown here is derived from an EMBL/GenBank/DDBJ whole genome shotgun (WGS) entry which is preliminary data.</text>
</comment>
<dbReference type="InterPro" id="IPR052521">
    <property type="entry name" value="Cell_div_SPOR-domain"/>
</dbReference>
<evidence type="ECO:0000256" key="2">
    <source>
        <dbReference type="SAM" id="Phobius"/>
    </source>
</evidence>
<dbReference type="GO" id="GO:0030428">
    <property type="term" value="C:cell septum"/>
    <property type="evidence" value="ECO:0007669"/>
    <property type="project" value="TreeGrafter"/>
</dbReference>
<dbReference type="InterPro" id="IPR036680">
    <property type="entry name" value="SPOR-like_sf"/>
</dbReference>
<name>A0AAE3KA34_9GAMM</name>
<dbReference type="RefSeq" id="WP_253474614.1">
    <property type="nucleotide sequence ID" value="NZ_JALJXV010000002.1"/>
</dbReference>
<feature type="transmembrane region" description="Helical" evidence="2">
    <location>
        <begin position="9"/>
        <end position="27"/>
    </location>
</feature>
<keyword evidence="2" id="KW-1133">Transmembrane helix</keyword>
<evidence type="ECO:0000313" key="4">
    <source>
        <dbReference type="EMBL" id="MCP1673715.1"/>
    </source>
</evidence>
<dbReference type="PROSITE" id="PS51724">
    <property type="entry name" value="SPOR"/>
    <property type="match status" value="1"/>
</dbReference>
<dbReference type="GO" id="GO:0042834">
    <property type="term" value="F:peptidoglycan binding"/>
    <property type="evidence" value="ECO:0007669"/>
    <property type="project" value="InterPro"/>
</dbReference>
<dbReference type="GO" id="GO:0032506">
    <property type="term" value="P:cytokinetic process"/>
    <property type="evidence" value="ECO:0007669"/>
    <property type="project" value="TreeGrafter"/>
</dbReference>
<feature type="compositionally biased region" description="Low complexity" evidence="1">
    <location>
        <begin position="72"/>
        <end position="99"/>
    </location>
</feature>
<dbReference type="InterPro" id="IPR007730">
    <property type="entry name" value="SPOR-like_dom"/>
</dbReference>
<dbReference type="EMBL" id="JALJXV010000002">
    <property type="protein sequence ID" value="MCP1673715.1"/>
    <property type="molecule type" value="Genomic_DNA"/>
</dbReference>
<feature type="domain" description="SPOR" evidence="3">
    <location>
        <begin position="105"/>
        <end position="185"/>
    </location>
</feature>